<reference evidence="2 3" key="1">
    <citation type="submission" date="2019-11" db="EMBL/GenBank/DDBJ databases">
        <title>Genome sequence of Deinococcus xianganensis Y35, AI-2 producing algicidal bacterium, isolated from lake water.</title>
        <authorList>
            <person name="Li Y."/>
        </authorList>
    </citation>
    <scope>NUCLEOTIDE SEQUENCE [LARGE SCALE GENOMIC DNA]</scope>
    <source>
        <strain evidence="2 3">Y35</strain>
    </source>
</reference>
<name>A0A6I4YHQ3_9DEIO</name>
<evidence type="ECO:0008006" key="4">
    <source>
        <dbReference type="Google" id="ProtNLM"/>
    </source>
</evidence>
<evidence type="ECO:0000256" key="1">
    <source>
        <dbReference type="SAM" id="MobiDB-lite"/>
    </source>
</evidence>
<dbReference type="AlphaFoldDB" id="A0A6I4YHQ3"/>
<dbReference type="Proteomes" id="UP000430519">
    <property type="component" value="Unassembled WGS sequence"/>
</dbReference>
<dbReference type="EMBL" id="WVHK01000149">
    <property type="protein sequence ID" value="MXV21919.1"/>
    <property type="molecule type" value="Genomic_DNA"/>
</dbReference>
<dbReference type="RefSeq" id="WP_160982485.1">
    <property type="nucleotide sequence ID" value="NZ_WVHK01000149.1"/>
</dbReference>
<organism evidence="2 3">
    <name type="scientific">Deinococcus xianganensis</name>
    <dbReference type="NCBI Taxonomy" id="1507289"/>
    <lineage>
        <taxon>Bacteria</taxon>
        <taxon>Thermotogati</taxon>
        <taxon>Deinococcota</taxon>
        <taxon>Deinococci</taxon>
        <taxon>Deinococcales</taxon>
        <taxon>Deinococcaceae</taxon>
        <taxon>Deinococcus</taxon>
    </lineage>
</organism>
<feature type="region of interest" description="Disordered" evidence="1">
    <location>
        <begin position="1"/>
        <end position="37"/>
    </location>
</feature>
<accession>A0A6I4YHQ3</accession>
<evidence type="ECO:0000313" key="3">
    <source>
        <dbReference type="Proteomes" id="UP000430519"/>
    </source>
</evidence>
<sequence length="80" mass="8792">MSKPSGKPRFGALGELSKPAPAAAAPAPQEEDKLEPFSTTLYGKTKVLLKKAAADERRKQYELLEEAIAEYLARKHPNLK</sequence>
<protein>
    <recommendedName>
        <fullName evidence="4">CopG family transcriptional regulator</fullName>
    </recommendedName>
</protein>
<keyword evidence="3" id="KW-1185">Reference proteome</keyword>
<feature type="compositionally biased region" description="Low complexity" evidence="1">
    <location>
        <begin position="19"/>
        <end position="28"/>
    </location>
</feature>
<evidence type="ECO:0000313" key="2">
    <source>
        <dbReference type="EMBL" id="MXV21919.1"/>
    </source>
</evidence>
<comment type="caution">
    <text evidence="2">The sequence shown here is derived from an EMBL/GenBank/DDBJ whole genome shotgun (WGS) entry which is preliminary data.</text>
</comment>
<proteinExistence type="predicted"/>
<gene>
    <name evidence="2" type="ORF">GLX28_20055</name>
</gene>